<feature type="compositionally biased region" description="Basic and acidic residues" evidence="2">
    <location>
        <begin position="656"/>
        <end position="668"/>
    </location>
</feature>
<evidence type="ECO:0000313" key="3">
    <source>
        <dbReference type="EnsemblMetazoa" id="AATE010798-PA.1"/>
    </source>
</evidence>
<feature type="compositionally biased region" description="Polar residues" evidence="2">
    <location>
        <begin position="429"/>
        <end position="444"/>
    </location>
</feature>
<dbReference type="PANTHER" id="PTHR14963">
    <property type="entry name" value="RHO GTPASE ACTIVATING PROTEIN 18,19-RELATED"/>
    <property type="match status" value="1"/>
</dbReference>
<feature type="region of interest" description="Disordered" evidence="2">
    <location>
        <begin position="976"/>
        <end position="1049"/>
    </location>
</feature>
<feature type="region of interest" description="Disordered" evidence="2">
    <location>
        <begin position="1133"/>
        <end position="1157"/>
    </location>
</feature>
<feature type="compositionally biased region" description="Gly residues" evidence="2">
    <location>
        <begin position="1088"/>
        <end position="1104"/>
    </location>
</feature>
<feature type="region of interest" description="Disordered" evidence="2">
    <location>
        <begin position="698"/>
        <end position="731"/>
    </location>
</feature>
<feature type="region of interest" description="Disordered" evidence="2">
    <location>
        <begin position="454"/>
        <end position="473"/>
    </location>
</feature>
<feature type="compositionally biased region" description="Low complexity" evidence="2">
    <location>
        <begin position="1040"/>
        <end position="1049"/>
    </location>
</feature>
<feature type="region of interest" description="Disordered" evidence="2">
    <location>
        <begin position="1076"/>
        <end position="1115"/>
    </location>
</feature>
<feature type="compositionally biased region" description="Gly residues" evidence="2">
    <location>
        <begin position="987"/>
        <end position="1003"/>
    </location>
</feature>
<dbReference type="GO" id="GO:0051056">
    <property type="term" value="P:regulation of small GTPase mediated signal transduction"/>
    <property type="evidence" value="ECO:0007669"/>
    <property type="project" value="TreeGrafter"/>
</dbReference>
<dbReference type="PANTHER" id="PTHR14963:SF7">
    <property type="entry name" value="RHO GTPASE-ACTIVATING PROTEIN 19"/>
    <property type="match status" value="1"/>
</dbReference>
<feature type="compositionally biased region" description="Basic and acidic residues" evidence="2">
    <location>
        <begin position="566"/>
        <end position="582"/>
    </location>
</feature>
<dbReference type="VEuPathDB" id="VectorBase:AATE010798"/>
<feature type="region of interest" description="Disordered" evidence="2">
    <location>
        <begin position="843"/>
        <end position="889"/>
    </location>
</feature>
<dbReference type="GO" id="GO:0005737">
    <property type="term" value="C:cytoplasm"/>
    <property type="evidence" value="ECO:0007669"/>
    <property type="project" value="TreeGrafter"/>
</dbReference>
<feature type="compositionally biased region" description="Polar residues" evidence="2">
    <location>
        <begin position="783"/>
        <end position="829"/>
    </location>
</feature>
<proteinExistence type="predicted"/>
<evidence type="ECO:0000256" key="2">
    <source>
        <dbReference type="SAM" id="MobiDB-lite"/>
    </source>
</evidence>
<dbReference type="PROSITE" id="PS50238">
    <property type="entry name" value="RHOGAP"/>
    <property type="match status" value="1"/>
</dbReference>
<evidence type="ECO:0000256" key="1">
    <source>
        <dbReference type="ARBA" id="ARBA00022468"/>
    </source>
</evidence>
<sequence length="1213" mass="130365">MTDVEESIKVRLDQETANRLQDEHPEQFVTLVRMHLSFELDLNTDTENDPTGLDKQKIKKWKGFHKKAKGCTSVKAVSPEAAKTTLTKANIDDLKQLIAFLELEENISQEGIFRKTGSLARQSELKNLLVQGSAFTLDRGDYTAHDCASVLKSFLADLSEPLLTELYYPAYCQVADLFHSKDSQAVARGEDRQLNALQLLLLLLPEENNTLLRCIIELLHRTIQHEATNKMSAENLATLFTPHLICPRKLGPEALHTVAQQMSGIVGFMIKTGLRLFHIPARLATDIRAYFVEQKRRKTMSPEHILNESTTSDSVANTVYTFVDREKTAEAHIMNSTDTALAQLYAHIQSLPESSKKKKLVSKFNRQNGYGTPLQVLMQREKNGSAGSTGAPGGSAGPMKYPRSISDSIKRHIFHKSLMSRTPKRSAGNGCQTPITFQTPNGTHYSGPKQRVLFQSPVSSSPSPSPSSGSPAAACLQRCSSISSSTSSSSTLSFSSAGNGGTPARTNSSGSTSSYGSSSSEPVERDAQGRHNSDHNSKRRSTGEVEELINECPTSPTGATNADDAGSERKRCRVEKEVEPCRGPKSAPTVRFGIDTVACGEEDGEPPPPEDDEDFVERDDDDIGGEEDDDEDRRYDDDDEDEVGFLLLAGGDEDCERTRLSDNEEDRYVISPGAGSSLGDTRSRYRSEPNLSAIVYQKQKHHGHHDLQPSERATDDAKVKTQTATPGSSKHRMNINFFKSKLIKGVSMGNLRFPFGNDSKTSKKHNRANESMLDSPAGKQPRSRATSKVNEPFTDCTTFGRSSLLPSTSRETVTSSALHGNDSPMNGQQRGWNYRLDSLEPTAGGMGQSWTSNYLSSTPGPSGLGGRNSMSPITKSTQRMPKSMQESIMTPRSRKPVILLAGMHGNDQQQLSTTCASFSSLREEDEEADLDPIAGSSGGTISTCSSSSSLSSHVDPCVRMLINDTGLPRIADELGLPPADPPHSTGNIGGCGNGVGGGGGDGSAKGEHESSSLTSTFRFSSLREEDEEADLDPIAGSSGGTISTCSSSSSLSSHVDPCVRMLINDTGLPRIADELGLPPADPPHSTGNIGGCGNGVGGGGGDGSAKGEHESSSLTSTFRDYLLSRSVMPESPADLSFASQSDDFDSSSETLEQLSESKMSESMLYCMNGNEPKDELAGAAAGKGSTGGAPVFSQADNNHHLLGCGSELDETAL</sequence>
<dbReference type="InterPro" id="IPR008936">
    <property type="entry name" value="Rho_GTPase_activation_prot"/>
</dbReference>
<dbReference type="FunFam" id="1.10.555.10:FF:000056">
    <property type="entry name" value="AGAP001687-PB"/>
    <property type="match status" value="1"/>
</dbReference>
<accession>A0A182J3S6</accession>
<feature type="region of interest" description="Disordered" evidence="2">
    <location>
        <begin position="484"/>
        <end position="686"/>
    </location>
</feature>
<dbReference type="SUPFAM" id="SSF48350">
    <property type="entry name" value="GTPase activation domain, GAP"/>
    <property type="match status" value="1"/>
</dbReference>
<dbReference type="GO" id="GO:0007165">
    <property type="term" value="P:signal transduction"/>
    <property type="evidence" value="ECO:0007669"/>
    <property type="project" value="InterPro"/>
</dbReference>
<feature type="compositionally biased region" description="Low complexity" evidence="2">
    <location>
        <begin position="484"/>
        <end position="496"/>
    </location>
</feature>
<dbReference type="GO" id="GO:0005096">
    <property type="term" value="F:GTPase activator activity"/>
    <property type="evidence" value="ECO:0007669"/>
    <property type="project" value="UniProtKB-KW"/>
</dbReference>
<feature type="compositionally biased region" description="Low complexity" evidence="2">
    <location>
        <begin position="508"/>
        <end position="520"/>
    </location>
</feature>
<feature type="region of interest" description="Disordered" evidence="2">
    <location>
        <begin position="1169"/>
        <end position="1213"/>
    </location>
</feature>
<feature type="compositionally biased region" description="Low complexity" evidence="2">
    <location>
        <begin position="456"/>
        <end position="471"/>
    </location>
</feature>
<feature type="region of interest" description="Disordered" evidence="2">
    <location>
        <begin position="383"/>
        <end position="403"/>
    </location>
</feature>
<feature type="compositionally biased region" description="Acidic residues" evidence="2">
    <location>
        <begin position="600"/>
        <end position="643"/>
    </location>
</feature>
<dbReference type="InterPro" id="IPR000198">
    <property type="entry name" value="RhoGAP_dom"/>
</dbReference>
<name>A0A182J3S6_ANOAO</name>
<dbReference type="STRING" id="41427.A0A182J3S6"/>
<feature type="compositionally biased region" description="Polar residues" evidence="2">
    <location>
        <begin position="868"/>
        <end position="889"/>
    </location>
</feature>
<keyword evidence="1" id="KW-0343">GTPase activation</keyword>
<dbReference type="EnsemblMetazoa" id="AATE010798-RA">
    <property type="protein sequence ID" value="AATE010798-PA.1"/>
    <property type="gene ID" value="AATE010798"/>
</dbReference>
<feature type="region of interest" description="Disordered" evidence="2">
    <location>
        <begin position="418"/>
        <end position="449"/>
    </location>
</feature>
<feature type="compositionally biased region" description="Low complexity" evidence="2">
    <location>
        <begin position="1011"/>
        <end position="1020"/>
    </location>
</feature>
<dbReference type="Gene3D" id="1.10.555.10">
    <property type="entry name" value="Rho GTPase activation protein"/>
    <property type="match status" value="1"/>
</dbReference>
<dbReference type="SMART" id="SM00324">
    <property type="entry name" value="RhoGAP"/>
    <property type="match status" value="1"/>
</dbReference>
<protein>
    <submittedName>
        <fullName evidence="3">Uncharacterized protein</fullName>
    </submittedName>
</protein>
<feature type="compositionally biased region" description="Basic and acidic residues" evidence="2">
    <location>
        <begin position="522"/>
        <end position="536"/>
    </location>
</feature>
<feature type="region of interest" description="Disordered" evidence="2">
    <location>
        <begin position="756"/>
        <end position="829"/>
    </location>
</feature>
<dbReference type="Pfam" id="PF00620">
    <property type="entry name" value="RhoGAP"/>
    <property type="match status" value="1"/>
</dbReference>
<feature type="compositionally biased region" description="Basic and acidic residues" evidence="2">
    <location>
        <begin position="705"/>
        <end position="719"/>
    </location>
</feature>
<reference evidence="3" key="1">
    <citation type="submission" date="2022-08" db="UniProtKB">
        <authorList>
            <consortium name="EnsemblMetazoa"/>
        </authorList>
    </citation>
    <scope>IDENTIFICATION</scope>
    <source>
        <strain evidence="3">EBRO</strain>
    </source>
</reference>
<dbReference type="AlphaFoldDB" id="A0A182J3S6"/>
<organism evidence="3">
    <name type="scientific">Anopheles atroparvus</name>
    <name type="common">European mosquito</name>
    <dbReference type="NCBI Taxonomy" id="41427"/>
    <lineage>
        <taxon>Eukaryota</taxon>
        <taxon>Metazoa</taxon>
        <taxon>Ecdysozoa</taxon>
        <taxon>Arthropoda</taxon>
        <taxon>Hexapoda</taxon>
        <taxon>Insecta</taxon>
        <taxon>Pterygota</taxon>
        <taxon>Neoptera</taxon>
        <taxon>Endopterygota</taxon>
        <taxon>Diptera</taxon>
        <taxon>Nematocera</taxon>
        <taxon>Culicoidea</taxon>
        <taxon>Culicidae</taxon>
        <taxon>Anophelinae</taxon>
        <taxon>Anopheles</taxon>
    </lineage>
</organism>